<name>A0A915E4L8_9BILA</name>
<feature type="transmembrane region" description="Helical" evidence="2">
    <location>
        <begin position="133"/>
        <end position="154"/>
    </location>
</feature>
<evidence type="ECO:0000256" key="1">
    <source>
        <dbReference type="SAM" id="MobiDB-lite"/>
    </source>
</evidence>
<protein>
    <submittedName>
        <fullName evidence="4">Uncharacterized protein</fullName>
    </submittedName>
</protein>
<proteinExistence type="predicted"/>
<feature type="region of interest" description="Disordered" evidence="1">
    <location>
        <begin position="98"/>
        <end position="124"/>
    </location>
</feature>
<keyword evidence="2" id="KW-0472">Membrane</keyword>
<keyword evidence="2" id="KW-0812">Transmembrane</keyword>
<dbReference type="Proteomes" id="UP000887574">
    <property type="component" value="Unplaced"/>
</dbReference>
<dbReference type="AlphaFoldDB" id="A0A915E4L8"/>
<organism evidence="3 4">
    <name type="scientific">Ditylenchus dipsaci</name>
    <dbReference type="NCBI Taxonomy" id="166011"/>
    <lineage>
        <taxon>Eukaryota</taxon>
        <taxon>Metazoa</taxon>
        <taxon>Ecdysozoa</taxon>
        <taxon>Nematoda</taxon>
        <taxon>Chromadorea</taxon>
        <taxon>Rhabditida</taxon>
        <taxon>Tylenchina</taxon>
        <taxon>Tylenchomorpha</taxon>
        <taxon>Sphaerularioidea</taxon>
        <taxon>Anguinidae</taxon>
        <taxon>Anguininae</taxon>
        <taxon>Ditylenchus</taxon>
    </lineage>
</organism>
<keyword evidence="2" id="KW-1133">Transmembrane helix</keyword>
<evidence type="ECO:0000313" key="3">
    <source>
        <dbReference type="Proteomes" id="UP000887574"/>
    </source>
</evidence>
<dbReference type="WBParaSite" id="jg26425">
    <property type="protein sequence ID" value="jg26425"/>
    <property type="gene ID" value="jg26425"/>
</dbReference>
<sequence>MCNDWVNSCRGGNPFESADELSNFKNRATSCEKTKVSCWREIKKCNDNIPNAMLLKKTHAKMHNRMLKNALTLMTVKKEYNLFLWKLCTLSEVQLDTEPTFSDDSSSDNYPDGDDNDDNNPDRNSGSDIFKGVLWFKHAIPKILALMVLFTIFVQY</sequence>
<keyword evidence="3" id="KW-1185">Reference proteome</keyword>
<evidence type="ECO:0000256" key="2">
    <source>
        <dbReference type="SAM" id="Phobius"/>
    </source>
</evidence>
<evidence type="ECO:0000313" key="4">
    <source>
        <dbReference type="WBParaSite" id="jg26425"/>
    </source>
</evidence>
<reference evidence="4" key="1">
    <citation type="submission" date="2022-11" db="UniProtKB">
        <authorList>
            <consortium name="WormBaseParasite"/>
        </authorList>
    </citation>
    <scope>IDENTIFICATION</scope>
</reference>
<accession>A0A915E4L8</accession>